<dbReference type="InterPro" id="IPR022267">
    <property type="entry name" value="Asp2"/>
</dbReference>
<accession>K9AP32</accession>
<dbReference type="STRING" id="1229783.C273_07052"/>
<organism evidence="1 2">
    <name type="scientific">Staphylococcus massiliensis S46</name>
    <dbReference type="NCBI Taxonomy" id="1229783"/>
    <lineage>
        <taxon>Bacteria</taxon>
        <taxon>Bacillati</taxon>
        <taxon>Bacillota</taxon>
        <taxon>Bacilli</taxon>
        <taxon>Bacillales</taxon>
        <taxon>Staphylococcaceae</taxon>
        <taxon>Staphylococcus</taxon>
    </lineage>
</organism>
<reference evidence="1 2" key="1">
    <citation type="journal article" date="2013" name="Genome Announc.">
        <title>Genome Sequence of Staphylococcus massiliensis Strain S46, Isolated from the Surface of Healthy Human Skin.</title>
        <authorList>
            <person name="Srivastav R."/>
            <person name="Singh A."/>
            <person name="Jangir P.K."/>
            <person name="Kumari C."/>
            <person name="Muduli S."/>
            <person name="Sharma R."/>
        </authorList>
    </citation>
    <scope>NUCLEOTIDE SEQUENCE [LARGE SCALE GENOMIC DNA]</scope>
    <source>
        <strain evidence="1 2">S46</strain>
    </source>
</reference>
<dbReference type="SUPFAM" id="SSF53474">
    <property type="entry name" value="alpha/beta-Hydrolases"/>
    <property type="match status" value="1"/>
</dbReference>
<dbReference type="Pfam" id="PF16929">
    <property type="entry name" value="Asp2"/>
    <property type="match status" value="1"/>
</dbReference>
<proteinExistence type="predicted"/>
<sequence length="316" mass="36806">MDKLKTNIKSIEIPNCDEELRFRFENLETDEIQTLNINSSDKHIEINLDNLQTHFNYRYFFEINTQDGYQVYSKPKHVFPEFIDEDTGIHYSLIKHNQSDKLLVVFSSSTHNNQFNYFNTLKDYKINKLFITDNNSSSSDTTCAYYIGNGNRKFESQTISIIERVLESLAISKDNVYLFGSSKGGFAALYYVFKYRFGNAILGSPTVYLGKMHKDNERGQNIITYITGKSLEEGTKWLDNVITDEMLNSVHKPKLYYHVGEKEPRYTRHAVHFLKLIDETNLASYELDLGDYSNHSDVIHFFPPYAHEVLKNIESN</sequence>
<dbReference type="Gene3D" id="3.40.50.1820">
    <property type="entry name" value="alpha/beta hydrolase"/>
    <property type="match status" value="1"/>
</dbReference>
<dbReference type="OrthoDB" id="2359060at2"/>
<evidence type="ECO:0008006" key="3">
    <source>
        <dbReference type="Google" id="ProtNLM"/>
    </source>
</evidence>
<gene>
    <name evidence="1" type="ORF">C273_07052</name>
</gene>
<dbReference type="Proteomes" id="UP000009885">
    <property type="component" value="Unassembled WGS sequence"/>
</dbReference>
<dbReference type="PATRIC" id="fig|1229783.3.peg.1423"/>
<evidence type="ECO:0000313" key="1">
    <source>
        <dbReference type="EMBL" id="EKU47781.1"/>
    </source>
</evidence>
<keyword evidence="2" id="KW-1185">Reference proteome</keyword>
<evidence type="ECO:0000313" key="2">
    <source>
        <dbReference type="Proteomes" id="UP000009885"/>
    </source>
</evidence>
<protein>
    <recommendedName>
        <fullName evidence="3">Two component regulator three Y domain-containing protein</fullName>
    </recommendedName>
</protein>
<dbReference type="ESTHER" id="9stap-k9ap32">
    <property type="family name" value="Asp2"/>
</dbReference>
<dbReference type="GO" id="GO:0015031">
    <property type="term" value="P:protein transport"/>
    <property type="evidence" value="ECO:0007669"/>
    <property type="project" value="InterPro"/>
</dbReference>
<dbReference type="eggNOG" id="COG0627">
    <property type="taxonomic scope" value="Bacteria"/>
</dbReference>
<dbReference type="InterPro" id="IPR029058">
    <property type="entry name" value="AB_hydrolase_fold"/>
</dbReference>
<dbReference type="RefSeq" id="WP_009383711.1">
    <property type="nucleotide sequence ID" value="NZ_AMSQ01000009.1"/>
</dbReference>
<name>K9AP32_9STAP</name>
<comment type="caution">
    <text evidence="1">The sequence shown here is derived from an EMBL/GenBank/DDBJ whole genome shotgun (WGS) entry which is preliminary data.</text>
</comment>
<dbReference type="EMBL" id="AMSQ01000009">
    <property type="protein sequence ID" value="EKU47781.1"/>
    <property type="molecule type" value="Genomic_DNA"/>
</dbReference>
<dbReference type="AlphaFoldDB" id="K9AP32"/>